<dbReference type="GO" id="GO:0004640">
    <property type="term" value="F:phosphoribosylanthranilate isomerase activity"/>
    <property type="evidence" value="ECO:0007669"/>
    <property type="project" value="UniProtKB-EC"/>
</dbReference>
<dbReference type="PANTHER" id="PTHR42894">
    <property type="entry name" value="N-(5'-PHOSPHORIBOSYL)ANTHRANILATE ISOMERASE"/>
    <property type="match status" value="1"/>
</dbReference>
<dbReference type="Gene3D" id="3.20.20.70">
    <property type="entry name" value="Aldolase class I"/>
    <property type="match status" value="1"/>
</dbReference>
<dbReference type="PANTHER" id="PTHR42894:SF1">
    <property type="entry name" value="N-(5'-PHOSPHORIBOSYL)ANTHRANILATE ISOMERASE"/>
    <property type="match status" value="1"/>
</dbReference>
<dbReference type="InterPro" id="IPR011060">
    <property type="entry name" value="RibuloseP-bd_barrel"/>
</dbReference>
<dbReference type="InterPro" id="IPR013785">
    <property type="entry name" value="Aldolase_TIM"/>
</dbReference>
<evidence type="ECO:0000313" key="12">
    <source>
        <dbReference type="Proteomes" id="UP001628193"/>
    </source>
</evidence>
<dbReference type="CDD" id="cd00405">
    <property type="entry name" value="PRAI"/>
    <property type="match status" value="1"/>
</dbReference>
<dbReference type="InterPro" id="IPR001240">
    <property type="entry name" value="PRAI_dom"/>
</dbReference>
<comment type="similarity">
    <text evidence="9">Belongs to the TrpF family.</text>
</comment>
<name>A0ABQ0C7B6_9PROT</name>
<dbReference type="RefSeq" id="WP_420904497.1">
    <property type="nucleotide sequence ID" value="NZ_BAAFGK010000004.1"/>
</dbReference>
<gene>
    <name evidence="9 11" type="primary">trpF</name>
    <name evidence="11" type="ORF">SIID45300_01088</name>
</gene>
<dbReference type="EMBL" id="BAAFGK010000004">
    <property type="protein sequence ID" value="GAB0056776.1"/>
    <property type="molecule type" value="Genomic_DNA"/>
</dbReference>
<evidence type="ECO:0000256" key="4">
    <source>
        <dbReference type="ARBA" id="ARBA00022272"/>
    </source>
</evidence>
<dbReference type="SUPFAM" id="SSF51366">
    <property type="entry name" value="Ribulose-phoshate binding barrel"/>
    <property type="match status" value="1"/>
</dbReference>
<evidence type="ECO:0000256" key="3">
    <source>
        <dbReference type="ARBA" id="ARBA00012572"/>
    </source>
</evidence>
<evidence type="ECO:0000313" key="11">
    <source>
        <dbReference type="EMBL" id="GAB0056776.1"/>
    </source>
</evidence>
<dbReference type="Pfam" id="PF00697">
    <property type="entry name" value="PRAI"/>
    <property type="match status" value="1"/>
</dbReference>
<organism evidence="11 12">
    <name type="scientific">Candidatus Magnetaquiglobus chichijimensis</name>
    <dbReference type="NCBI Taxonomy" id="3141448"/>
    <lineage>
        <taxon>Bacteria</taxon>
        <taxon>Pseudomonadati</taxon>
        <taxon>Pseudomonadota</taxon>
        <taxon>Magnetococcia</taxon>
        <taxon>Magnetococcales</taxon>
        <taxon>Candidatus Magnetaquicoccaceae</taxon>
        <taxon>Candidatus Magnetaquiglobus</taxon>
    </lineage>
</organism>
<evidence type="ECO:0000259" key="10">
    <source>
        <dbReference type="Pfam" id="PF00697"/>
    </source>
</evidence>
<reference evidence="11 12" key="1">
    <citation type="submission" date="2024-09" db="EMBL/GenBank/DDBJ databases">
        <title>Draft genome sequence of Candidatus Magnetaquicoccaceae bacterium FCR-1.</title>
        <authorList>
            <person name="Shimoshige H."/>
            <person name="Shimamura S."/>
            <person name="Taoka A."/>
            <person name="Kobayashi H."/>
            <person name="Maekawa T."/>
        </authorList>
    </citation>
    <scope>NUCLEOTIDE SEQUENCE [LARGE SCALE GENOMIC DNA]</scope>
    <source>
        <strain evidence="11 12">FCR-1</strain>
    </source>
</reference>
<comment type="pathway">
    <text evidence="2 9">Amino-acid biosynthesis; L-tryptophan biosynthesis; L-tryptophan from chorismate: step 3/5.</text>
</comment>
<accession>A0ABQ0C7B6</accession>
<keyword evidence="5 9" id="KW-0028">Amino-acid biosynthesis</keyword>
<keyword evidence="12" id="KW-1185">Reference proteome</keyword>
<feature type="domain" description="N-(5'phosphoribosyl) anthranilate isomerase (PRAI)" evidence="10">
    <location>
        <begin position="5"/>
        <end position="199"/>
    </location>
</feature>
<evidence type="ECO:0000256" key="9">
    <source>
        <dbReference type="HAMAP-Rule" id="MF_00135"/>
    </source>
</evidence>
<comment type="catalytic activity">
    <reaction evidence="1 9">
        <text>N-(5-phospho-beta-D-ribosyl)anthranilate = 1-(2-carboxyphenylamino)-1-deoxy-D-ribulose 5-phosphate</text>
        <dbReference type="Rhea" id="RHEA:21540"/>
        <dbReference type="ChEBI" id="CHEBI:18277"/>
        <dbReference type="ChEBI" id="CHEBI:58613"/>
        <dbReference type="EC" id="5.3.1.24"/>
    </reaction>
</comment>
<evidence type="ECO:0000256" key="7">
    <source>
        <dbReference type="ARBA" id="ARBA00023141"/>
    </source>
</evidence>
<comment type="caution">
    <text evidence="11">The sequence shown here is derived from an EMBL/GenBank/DDBJ whole genome shotgun (WGS) entry which is preliminary data.</text>
</comment>
<keyword evidence="8 9" id="KW-0413">Isomerase</keyword>
<evidence type="ECO:0000256" key="6">
    <source>
        <dbReference type="ARBA" id="ARBA00022822"/>
    </source>
</evidence>
<dbReference type="HAMAP" id="MF_00135">
    <property type="entry name" value="PRAI"/>
    <property type="match status" value="1"/>
</dbReference>
<evidence type="ECO:0000256" key="8">
    <source>
        <dbReference type="ARBA" id="ARBA00023235"/>
    </source>
</evidence>
<protein>
    <recommendedName>
        <fullName evidence="4 9">N-(5'-phosphoribosyl)anthranilate isomerase</fullName>
        <shortName evidence="9">PRAI</shortName>
        <ecNumber evidence="3 9">5.3.1.24</ecNumber>
    </recommendedName>
</protein>
<dbReference type="EC" id="5.3.1.24" evidence="3 9"/>
<dbReference type="Proteomes" id="UP001628193">
    <property type="component" value="Unassembled WGS sequence"/>
</dbReference>
<dbReference type="InterPro" id="IPR044643">
    <property type="entry name" value="TrpF_fam"/>
</dbReference>
<evidence type="ECO:0000256" key="2">
    <source>
        <dbReference type="ARBA" id="ARBA00004664"/>
    </source>
</evidence>
<evidence type="ECO:0000256" key="5">
    <source>
        <dbReference type="ARBA" id="ARBA00022605"/>
    </source>
</evidence>
<keyword evidence="7 9" id="KW-0057">Aromatic amino acid biosynthesis</keyword>
<evidence type="ECO:0000256" key="1">
    <source>
        <dbReference type="ARBA" id="ARBA00001164"/>
    </source>
</evidence>
<proteinExistence type="inferred from homology"/>
<sequence length="211" mass="22503">MIPRVKICGITRLEDALAACAAGADALGFVFFEGSRRCVTLESAEAIIRRLPPFVTVTGLFVNAARETILETAGRCRLDAIQLHGDESPQACRDLPGRVIKALRVAGPEDLIGVERYPVQGLLLDAKVAGHYGGSGQPFDWSILAGFQPPVPWILAGGLDPENVADAVRRVQPYAVDVSSGVEAAPGIKDPAKMIGFVRRVREAAALFSRS</sequence>
<keyword evidence="6 9" id="KW-0822">Tryptophan biosynthesis</keyword>
<dbReference type="NCBIfam" id="NF002298">
    <property type="entry name" value="PRK01222.1-4"/>
    <property type="match status" value="1"/>
</dbReference>